<dbReference type="AlphaFoldDB" id="A0A4P7GPN9"/>
<evidence type="ECO:0000313" key="2">
    <source>
        <dbReference type="Proteomes" id="UP000294894"/>
    </source>
</evidence>
<organism evidence="1 2">
    <name type="scientific">Nocardioides euryhalodurans</name>
    <dbReference type="NCBI Taxonomy" id="2518370"/>
    <lineage>
        <taxon>Bacteria</taxon>
        <taxon>Bacillati</taxon>
        <taxon>Actinomycetota</taxon>
        <taxon>Actinomycetes</taxon>
        <taxon>Propionibacteriales</taxon>
        <taxon>Nocardioidaceae</taxon>
        <taxon>Nocardioides</taxon>
    </lineage>
</organism>
<dbReference type="Proteomes" id="UP000294894">
    <property type="component" value="Chromosome"/>
</dbReference>
<keyword evidence="2" id="KW-1185">Reference proteome</keyword>
<evidence type="ECO:0000313" key="1">
    <source>
        <dbReference type="EMBL" id="QBR93767.1"/>
    </source>
</evidence>
<proteinExistence type="predicted"/>
<sequence length="215" mass="23328">MSDDDWLYDAAAMVRAATLTLLERPNSCIRSTRLTVEVLGLMGLSARPVAVHAIAFNAEARGLVDQGVPMDAWPSSAWSVGIAPTADDDGWPGHLVAQVRIPGWPGRTIIDSTSDQLHRPEHGIDYQSPTIFGIPPGRPWTPRDPIWLSDPDTGTSLCYTLMAPGDPNTLLWRSAPAWTEAPADITALAHEVLRRLHDQGWQAPNLAGTVAQPTF</sequence>
<protein>
    <submittedName>
        <fullName evidence="1">Uncharacterized protein</fullName>
    </submittedName>
</protein>
<dbReference type="EMBL" id="CP038267">
    <property type="protein sequence ID" value="QBR93767.1"/>
    <property type="molecule type" value="Genomic_DNA"/>
</dbReference>
<name>A0A4P7GPN9_9ACTN</name>
<dbReference type="KEGG" id="noy:EXE57_16900"/>
<reference evidence="1 2" key="1">
    <citation type="submission" date="2019-03" db="EMBL/GenBank/DDBJ databases">
        <title>Three New Species of Nocardioides, Nocardioides euryhalodurans sp. nov., Nocardioides seonyuensis sp. nov. and Nocardioides eburneoflavus sp. nov., Iolated from Soil.</title>
        <authorList>
            <person name="Roh S.G."/>
            <person name="Lee C."/>
            <person name="Kim M.-K."/>
            <person name="Kim S.B."/>
        </authorList>
    </citation>
    <scope>NUCLEOTIDE SEQUENCE [LARGE SCALE GENOMIC DNA]</scope>
    <source>
        <strain evidence="1 2">MMS17-SY117</strain>
    </source>
</reference>
<gene>
    <name evidence="1" type="ORF">EXE57_16900</name>
</gene>
<dbReference type="RefSeq" id="WP_135079516.1">
    <property type="nucleotide sequence ID" value="NZ_CP038267.1"/>
</dbReference>
<accession>A0A4P7GPN9</accession>